<comment type="similarity">
    <text evidence="1">Belongs to the Gfo/Idh/MocA family.</text>
</comment>
<reference evidence="5 6" key="1">
    <citation type="submission" date="2018-03" db="EMBL/GenBank/DDBJ databases">
        <title>Characteristics and genome of n-alkane degrading marine bacteria Gordonia iterans isolated from crude oil contaminated in Tae-an, South Korea.</title>
        <authorList>
            <person name="Lee S.-S."/>
            <person name="Kim H."/>
        </authorList>
    </citation>
    <scope>NUCLEOTIDE SEQUENCE [LARGE SCALE GENOMIC DNA]</scope>
    <source>
        <strain evidence="5 6">Co17</strain>
    </source>
</reference>
<dbReference type="SUPFAM" id="SSF55347">
    <property type="entry name" value="Glyceraldehyde-3-phosphate dehydrogenase-like, C-terminal domain"/>
    <property type="match status" value="1"/>
</dbReference>
<dbReference type="EMBL" id="CP027433">
    <property type="protein sequence ID" value="AVL99014.1"/>
    <property type="molecule type" value="Genomic_DNA"/>
</dbReference>
<dbReference type="InterPro" id="IPR050984">
    <property type="entry name" value="Gfo/Idh/MocA_domain"/>
</dbReference>
<proteinExistence type="inferred from homology"/>
<dbReference type="GO" id="GO:0000166">
    <property type="term" value="F:nucleotide binding"/>
    <property type="evidence" value="ECO:0007669"/>
    <property type="project" value="InterPro"/>
</dbReference>
<dbReference type="InterPro" id="IPR036291">
    <property type="entry name" value="NAD(P)-bd_dom_sf"/>
</dbReference>
<dbReference type="RefSeq" id="WP_105940763.1">
    <property type="nucleotide sequence ID" value="NZ_CP027433.1"/>
</dbReference>
<evidence type="ECO:0000259" key="3">
    <source>
        <dbReference type="Pfam" id="PF01408"/>
    </source>
</evidence>
<evidence type="ECO:0000256" key="1">
    <source>
        <dbReference type="ARBA" id="ARBA00010928"/>
    </source>
</evidence>
<sequence length="339" mass="36507">MTEAAPFEPLRIGILGAARIGPDAIIGPAAELGHRVVAVAARDKTRADAYAAAHGIERVAESYDALLADPEVEVVYNPLANSLHGPWNRKIAAAGKALLSEKPFASNAEEAADVAAAIRAAGVGFLEGFHYCFHPGYRRVMQLLDDDRIGRVRRVEVRMSMPTPQDGDPRWDYDLAGGAMMDLGCYAVHAMRRYGIRIGAAPAVVSAHCELHAENVDASCTFDVVYPDGTTGHGHVSMEGEKFDFRLTFIGDRGRATLHDFLGPHRDNRLTVVADGAQTVERAPSRSTYAYQLEAFARALRTGEPTVLDLDDAVENMSMIDAVYRAAGLPVRGGKAGIP</sequence>
<evidence type="ECO:0000313" key="6">
    <source>
        <dbReference type="Proteomes" id="UP000239814"/>
    </source>
</evidence>
<dbReference type="Pfam" id="PF01408">
    <property type="entry name" value="GFO_IDH_MocA"/>
    <property type="match status" value="1"/>
</dbReference>
<dbReference type="GO" id="GO:0016491">
    <property type="term" value="F:oxidoreductase activity"/>
    <property type="evidence" value="ECO:0007669"/>
    <property type="project" value="UniProtKB-KW"/>
</dbReference>
<gene>
    <name evidence="5" type="ORF">C6V83_00655</name>
</gene>
<dbReference type="PANTHER" id="PTHR22604:SF105">
    <property type="entry name" value="TRANS-1,2-DIHYDROBENZENE-1,2-DIOL DEHYDROGENASE"/>
    <property type="match status" value="1"/>
</dbReference>
<dbReference type="Pfam" id="PF22725">
    <property type="entry name" value="GFO_IDH_MocA_C3"/>
    <property type="match status" value="1"/>
</dbReference>
<feature type="domain" description="Gfo/Idh/MocA-like oxidoreductase N-terminal" evidence="3">
    <location>
        <begin position="10"/>
        <end position="125"/>
    </location>
</feature>
<feature type="domain" description="GFO/IDH/MocA-like oxidoreductase" evidence="4">
    <location>
        <begin position="137"/>
        <end position="256"/>
    </location>
</feature>
<evidence type="ECO:0000259" key="4">
    <source>
        <dbReference type="Pfam" id="PF22725"/>
    </source>
</evidence>
<dbReference type="SUPFAM" id="SSF51735">
    <property type="entry name" value="NAD(P)-binding Rossmann-fold domains"/>
    <property type="match status" value="1"/>
</dbReference>
<dbReference type="AlphaFoldDB" id="A0A2S0KBD2"/>
<protein>
    <submittedName>
        <fullName evidence="5">Gfo/Idh/MocA family oxidoreductase</fullName>
    </submittedName>
</protein>
<evidence type="ECO:0000256" key="2">
    <source>
        <dbReference type="ARBA" id="ARBA00023002"/>
    </source>
</evidence>
<keyword evidence="6" id="KW-1185">Reference proteome</keyword>
<dbReference type="PANTHER" id="PTHR22604">
    <property type="entry name" value="OXIDOREDUCTASES"/>
    <property type="match status" value="1"/>
</dbReference>
<dbReference type="InterPro" id="IPR000683">
    <property type="entry name" value="Gfo/Idh/MocA-like_OxRdtase_N"/>
</dbReference>
<name>A0A2S0KBD2_9ACTN</name>
<dbReference type="OrthoDB" id="9815825at2"/>
<dbReference type="KEGG" id="git:C6V83_00655"/>
<accession>A0A2S0KBD2</accession>
<dbReference type="InterPro" id="IPR055170">
    <property type="entry name" value="GFO_IDH_MocA-like_dom"/>
</dbReference>
<evidence type="ECO:0000313" key="5">
    <source>
        <dbReference type="EMBL" id="AVL99014.1"/>
    </source>
</evidence>
<keyword evidence="2" id="KW-0560">Oxidoreductase</keyword>
<dbReference type="Gene3D" id="3.40.50.720">
    <property type="entry name" value="NAD(P)-binding Rossmann-like Domain"/>
    <property type="match status" value="1"/>
</dbReference>
<organism evidence="5 6">
    <name type="scientific">Gordonia iterans</name>
    <dbReference type="NCBI Taxonomy" id="1004901"/>
    <lineage>
        <taxon>Bacteria</taxon>
        <taxon>Bacillati</taxon>
        <taxon>Actinomycetota</taxon>
        <taxon>Actinomycetes</taxon>
        <taxon>Mycobacteriales</taxon>
        <taxon>Gordoniaceae</taxon>
        <taxon>Gordonia</taxon>
    </lineage>
</organism>
<dbReference type="Proteomes" id="UP000239814">
    <property type="component" value="Chromosome"/>
</dbReference>
<dbReference type="Gene3D" id="3.30.360.10">
    <property type="entry name" value="Dihydrodipicolinate Reductase, domain 2"/>
    <property type="match status" value="1"/>
</dbReference>